<dbReference type="AlphaFoldDB" id="W6XUW5"/>
<keyword evidence="2" id="KW-1185">Reference proteome</keyword>
<sequence length="51" mass="5979">FNLDIELANNKPYIKSYSSDKCKKEVDNKDKENFNSTSNYLIDKQYEALKA</sequence>
<dbReference type="HOGENOM" id="CLU_3111846_0_0_1"/>
<reference evidence="1 2" key="1">
    <citation type="journal article" date="2013" name="PLoS Genet.">
        <title>Comparative genome structure, secondary metabolite, and effector coding capacity across Cochliobolus pathogens.</title>
        <authorList>
            <person name="Condon B.J."/>
            <person name="Leng Y."/>
            <person name="Wu D."/>
            <person name="Bushley K.E."/>
            <person name="Ohm R.A."/>
            <person name="Otillar R."/>
            <person name="Martin J."/>
            <person name="Schackwitz W."/>
            <person name="Grimwood J."/>
            <person name="MohdZainudin N."/>
            <person name="Xue C."/>
            <person name="Wang R."/>
            <person name="Manning V.A."/>
            <person name="Dhillon B."/>
            <person name="Tu Z.J."/>
            <person name="Steffenson B.J."/>
            <person name="Salamov A."/>
            <person name="Sun H."/>
            <person name="Lowry S."/>
            <person name="LaButti K."/>
            <person name="Han J."/>
            <person name="Copeland A."/>
            <person name="Lindquist E."/>
            <person name="Barry K."/>
            <person name="Schmutz J."/>
            <person name="Baker S.E."/>
            <person name="Ciuffetti L.M."/>
            <person name="Grigoriev I.V."/>
            <person name="Zhong S."/>
            <person name="Turgeon B.G."/>
        </authorList>
    </citation>
    <scope>NUCLEOTIDE SEQUENCE [LARGE SCALE GENOMIC DNA]</scope>
    <source>
        <strain evidence="1 2">26-R-13</strain>
    </source>
</reference>
<evidence type="ECO:0000313" key="1">
    <source>
        <dbReference type="EMBL" id="EUC31217.1"/>
    </source>
</evidence>
<organism evidence="1 2">
    <name type="scientific">Cochliobolus carbonum (strain 26-R-13)</name>
    <name type="common">Maize leaf spot fungus</name>
    <name type="synonym">Bipolaris zeicola</name>
    <dbReference type="NCBI Taxonomy" id="930089"/>
    <lineage>
        <taxon>Eukaryota</taxon>
        <taxon>Fungi</taxon>
        <taxon>Dikarya</taxon>
        <taxon>Ascomycota</taxon>
        <taxon>Pezizomycotina</taxon>
        <taxon>Dothideomycetes</taxon>
        <taxon>Pleosporomycetidae</taxon>
        <taxon>Pleosporales</taxon>
        <taxon>Pleosporineae</taxon>
        <taxon>Pleosporaceae</taxon>
        <taxon>Bipolaris</taxon>
    </lineage>
</organism>
<gene>
    <name evidence="1" type="ORF">COCCADRAFT_101857</name>
</gene>
<dbReference type="EMBL" id="KI964670">
    <property type="protein sequence ID" value="EUC31217.1"/>
    <property type="molecule type" value="Genomic_DNA"/>
</dbReference>
<proteinExistence type="predicted"/>
<dbReference type="Proteomes" id="UP000053841">
    <property type="component" value="Unassembled WGS sequence"/>
</dbReference>
<dbReference type="RefSeq" id="XP_007714462.1">
    <property type="nucleotide sequence ID" value="XM_007716272.1"/>
</dbReference>
<feature type="non-terminal residue" evidence="1">
    <location>
        <position position="1"/>
    </location>
</feature>
<protein>
    <submittedName>
        <fullName evidence="1">Uncharacterized protein</fullName>
    </submittedName>
</protein>
<name>W6XUW5_COCC2</name>
<dbReference type="KEGG" id="bze:COCCADRAFT_101857"/>
<evidence type="ECO:0000313" key="2">
    <source>
        <dbReference type="Proteomes" id="UP000053841"/>
    </source>
</evidence>
<dbReference type="GeneID" id="19142444"/>
<accession>W6XUW5</accession>